<dbReference type="Proteomes" id="UP001145742">
    <property type="component" value="Unassembled WGS sequence"/>
</dbReference>
<evidence type="ECO:0000313" key="2">
    <source>
        <dbReference type="Proteomes" id="UP001145742"/>
    </source>
</evidence>
<protein>
    <submittedName>
        <fullName evidence="1">Uncharacterized protein</fullName>
    </submittedName>
</protein>
<keyword evidence="2" id="KW-1185">Reference proteome</keyword>
<evidence type="ECO:0000313" key="1">
    <source>
        <dbReference type="EMBL" id="KAJ7425135.1"/>
    </source>
</evidence>
<accession>A0ABQ9DTC6</accession>
<sequence length="243" mass="27555">MELCLGKDEEPAESLWIKIKGDFNHTKVCWRENTSGHKQSQRFFECINNFLSQVNENPKRTGAMLDPVLKNKEELIANEALQGSDHKMVEFKVPQNSCVTTPKPTVHLGFHGPLKTLKPNNHSLSEIFQQLDNDSFLSFAKPEAGGWKDTLSEGNSMGEMLRTCVDWMKDSRAIYSSARLGSLHFHYTASVYIYLGMNKLSDSQYTTIERGVCNCWKADGLTLLSMPDKNNKKKNYWPGGIFP</sequence>
<organism evidence="1 2">
    <name type="scientific">Willisornis vidua</name>
    <name type="common">Xingu scale-backed antbird</name>
    <dbReference type="NCBI Taxonomy" id="1566151"/>
    <lineage>
        <taxon>Eukaryota</taxon>
        <taxon>Metazoa</taxon>
        <taxon>Chordata</taxon>
        <taxon>Craniata</taxon>
        <taxon>Vertebrata</taxon>
        <taxon>Euteleostomi</taxon>
        <taxon>Archelosauria</taxon>
        <taxon>Archosauria</taxon>
        <taxon>Dinosauria</taxon>
        <taxon>Saurischia</taxon>
        <taxon>Theropoda</taxon>
        <taxon>Coelurosauria</taxon>
        <taxon>Aves</taxon>
        <taxon>Neognathae</taxon>
        <taxon>Neoaves</taxon>
        <taxon>Telluraves</taxon>
        <taxon>Australaves</taxon>
        <taxon>Passeriformes</taxon>
        <taxon>Thamnophilidae</taxon>
        <taxon>Willisornis</taxon>
    </lineage>
</organism>
<name>A0ABQ9DTC6_9PASS</name>
<dbReference type="EMBL" id="WHWB01032565">
    <property type="protein sequence ID" value="KAJ7425135.1"/>
    <property type="molecule type" value="Genomic_DNA"/>
</dbReference>
<dbReference type="PANTHER" id="PTHR33395">
    <property type="entry name" value="TRANSCRIPTASE, PUTATIVE-RELATED-RELATED"/>
    <property type="match status" value="1"/>
</dbReference>
<reference evidence="1" key="1">
    <citation type="submission" date="2019-10" db="EMBL/GenBank/DDBJ databases">
        <authorList>
            <person name="Soares A.E.R."/>
            <person name="Aleixo A."/>
            <person name="Schneider P."/>
            <person name="Miyaki C.Y."/>
            <person name="Schneider M.P."/>
            <person name="Mello C."/>
            <person name="Vasconcelos A.T.R."/>
        </authorList>
    </citation>
    <scope>NUCLEOTIDE SEQUENCE</scope>
    <source>
        <tissue evidence="1">Muscle</tissue>
    </source>
</reference>
<dbReference type="PANTHER" id="PTHR33395:SF22">
    <property type="entry name" value="REVERSE TRANSCRIPTASE DOMAIN-CONTAINING PROTEIN"/>
    <property type="match status" value="1"/>
</dbReference>
<comment type="caution">
    <text evidence="1">The sequence shown here is derived from an EMBL/GenBank/DDBJ whole genome shotgun (WGS) entry which is preliminary data.</text>
</comment>
<gene>
    <name evidence="1" type="ORF">WISP_24731</name>
</gene>
<proteinExistence type="predicted"/>